<evidence type="ECO:0000313" key="3">
    <source>
        <dbReference type="Proteomes" id="UP000501058"/>
    </source>
</evidence>
<feature type="compositionally biased region" description="Low complexity" evidence="1">
    <location>
        <begin position="30"/>
        <end position="44"/>
    </location>
</feature>
<organism evidence="2 3">
    <name type="scientific">Propioniciclava coleopterorum</name>
    <dbReference type="NCBI Taxonomy" id="2714937"/>
    <lineage>
        <taxon>Bacteria</taxon>
        <taxon>Bacillati</taxon>
        <taxon>Actinomycetota</taxon>
        <taxon>Actinomycetes</taxon>
        <taxon>Propionibacteriales</taxon>
        <taxon>Propionibacteriaceae</taxon>
        <taxon>Propioniciclava</taxon>
    </lineage>
</organism>
<dbReference type="RefSeq" id="WP_166233355.1">
    <property type="nucleotide sequence ID" value="NZ_CP049865.1"/>
</dbReference>
<accession>A0A6G7Y6D7</accession>
<name>A0A6G7Y6D7_9ACTN</name>
<keyword evidence="3" id="KW-1185">Reference proteome</keyword>
<dbReference type="EMBL" id="CP049865">
    <property type="protein sequence ID" value="QIK72279.1"/>
    <property type="molecule type" value="Genomic_DNA"/>
</dbReference>
<feature type="region of interest" description="Disordered" evidence="1">
    <location>
        <begin position="18"/>
        <end position="44"/>
    </location>
</feature>
<proteinExistence type="predicted"/>
<sequence>MAEVLVVGTLTEFYAEDLRERDGSTPRLMPAGEPGAGPAPDAAVADQPPEEVVAAVRRWQVGLCTQLGVRLWDEAAGVRGDRLKPGECGVEAVHLLAAYLERPELDPRRRGLPADAPGTRAAAVAVASAYPHRQRFPTLLGGVPVWLPVPGPTVFQLVGPDGRMMRFGSLASLRREVDDLVAAAGLRPDDLADALAHDPPPRDADLDEAGRHGLAAFAEMIGRAEQRRLPLWRAHRTPPPLA</sequence>
<protein>
    <submittedName>
        <fullName evidence="2">Uncharacterized protein</fullName>
    </submittedName>
</protein>
<evidence type="ECO:0000313" key="2">
    <source>
        <dbReference type="EMBL" id="QIK72279.1"/>
    </source>
</evidence>
<reference evidence="2 3" key="1">
    <citation type="submission" date="2020-03" db="EMBL/GenBank/DDBJ databases">
        <title>Propioniciclava sp. nov., isolated from Hydrophilus acuminatus.</title>
        <authorList>
            <person name="Hyun D.-W."/>
            <person name="Bae J.-W."/>
        </authorList>
    </citation>
    <scope>NUCLEOTIDE SEQUENCE [LARGE SCALE GENOMIC DNA]</scope>
    <source>
        <strain evidence="2 3">HDW11</strain>
    </source>
</reference>
<gene>
    <name evidence="2" type="ORF">G7070_08370</name>
</gene>
<evidence type="ECO:0000256" key="1">
    <source>
        <dbReference type="SAM" id="MobiDB-lite"/>
    </source>
</evidence>
<dbReference type="AlphaFoldDB" id="A0A6G7Y6D7"/>
<dbReference type="KEGG" id="prv:G7070_08370"/>
<dbReference type="Proteomes" id="UP000501058">
    <property type="component" value="Chromosome"/>
</dbReference>